<evidence type="ECO:0000256" key="2">
    <source>
        <dbReference type="SAM" id="SignalP"/>
    </source>
</evidence>
<feature type="chain" id="PRO_5031471709" evidence="2">
    <location>
        <begin position="21"/>
        <end position="156"/>
    </location>
</feature>
<keyword evidence="2" id="KW-0732">Signal</keyword>
<proteinExistence type="predicted"/>
<dbReference type="GO" id="GO:0030076">
    <property type="term" value="C:light-harvesting complex"/>
    <property type="evidence" value="ECO:0007669"/>
    <property type="project" value="UniProtKB-KW"/>
</dbReference>
<dbReference type="GO" id="GO:0009507">
    <property type="term" value="C:chloroplast"/>
    <property type="evidence" value="ECO:0007669"/>
    <property type="project" value="UniProtKB-SubCell"/>
</dbReference>
<keyword evidence="1" id="KW-0812">Transmembrane</keyword>
<evidence type="ECO:0000313" key="3">
    <source>
        <dbReference type="EMBL" id="CAD8898574.1"/>
    </source>
</evidence>
<evidence type="ECO:0000256" key="1">
    <source>
        <dbReference type="SAM" id="Phobius"/>
    </source>
</evidence>
<protein>
    <submittedName>
        <fullName evidence="3">Uncharacterized protein</fullName>
    </submittedName>
</protein>
<name>A0A7S1BW20_9STRA</name>
<feature type="transmembrane region" description="Helical" evidence="1">
    <location>
        <begin position="77"/>
        <end position="97"/>
    </location>
</feature>
<accession>A0A7S1BW20</accession>
<gene>
    <name evidence="3" type="ORF">CHYS00102_LOCUS25788</name>
</gene>
<feature type="transmembrane region" description="Helical" evidence="1">
    <location>
        <begin position="109"/>
        <end position="131"/>
    </location>
</feature>
<dbReference type="EMBL" id="HBFR01035400">
    <property type="protein sequence ID" value="CAD8898574.1"/>
    <property type="molecule type" value="Transcribed_RNA"/>
</dbReference>
<sequence>MNKIFSAVVSLALFAFSAHAFLPVSNNLAQKSYGTTKFGVSLTSPARTAKKSSLQMRQWNFNDSRSPFGFANNAEIWNGRVAQIAFVVILFQELITGKGVIEGLKDGDFANFVFLGGFLVSVVGLTIYLAAVGEESTIDCEEPAGFETPEGWYDNL</sequence>
<dbReference type="Gene3D" id="1.10.3460.10">
    <property type="entry name" value="Chlorophyll a/b binding protein domain"/>
    <property type="match status" value="1"/>
</dbReference>
<reference evidence="3" key="1">
    <citation type="submission" date="2021-01" db="EMBL/GenBank/DDBJ databases">
        <authorList>
            <person name="Corre E."/>
            <person name="Pelletier E."/>
            <person name="Niang G."/>
            <person name="Scheremetjew M."/>
            <person name="Finn R."/>
            <person name="Kale V."/>
            <person name="Holt S."/>
            <person name="Cochrane G."/>
            <person name="Meng A."/>
            <person name="Brown T."/>
            <person name="Cohen L."/>
        </authorList>
    </citation>
    <scope>NUCLEOTIDE SEQUENCE</scope>
    <source>
        <strain evidence="3">308</strain>
    </source>
</reference>
<dbReference type="AlphaFoldDB" id="A0A7S1BW20"/>
<keyword evidence="1" id="KW-0472">Membrane</keyword>
<keyword evidence="1" id="KW-1133">Transmembrane helix</keyword>
<feature type="signal peptide" evidence="2">
    <location>
        <begin position="1"/>
        <end position="20"/>
    </location>
</feature>
<organism evidence="3">
    <name type="scientific">Corethron hystrix</name>
    <dbReference type="NCBI Taxonomy" id="216773"/>
    <lineage>
        <taxon>Eukaryota</taxon>
        <taxon>Sar</taxon>
        <taxon>Stramenopiles</taxon>
        <taxon>Ochrophyta</taxon>
        <taxon>Bacillariophyta</taxon>
        <taxon>Coscinodiscophyceae</taxon>
        <taxon>Corethrophycidae</taxon>
        <taxon>Corethrales</taxon>
        <taxon>Corethraceae</taxon>
        <taxon>Corethron</taxon>
    </lineage>
</organism>
<dbReference type="SUPFAM" id="SSF103511">
    <property type="entry name" value="Chlorophyll a-b binding protein"/>
    <property type="match status" value="1"/>
</dbReference>